<proteinExistence type="predicted"/>
<reference evidence="1" key="1">
    <citation type="journal article" date="2020" name="Nature">
        <title>Giant virus diversity and host interactions through global metagenomics.</title>
        <authorList>
            <person name="Schulz F."/>
            <person name="Roux S."/>
            <person name="Paez-Espino D."/>
            <person name="Jungbluth S."/>
            <person name="Walsh D.A."/>
            <person name="Denef V.J."/>
            <person name="McMahon K.D."/>
            <person name="Konstantinidis K.T."/>
            <person name="Eloe-Fadrosh E.A."/>
            <person name="Kyrpides N.C."/>
            <person name="Woyke T."/>
        </authorList>
    </citation>
    <scope>NUCLEOTIDE SEQUENCE</scope>
    <source>
        <strain evidence="1">GVMAG-S-1101165-79</strain>
    </source>
</reference>
<organism evidence="1">
    <name type="scientific">viral metagenome</name>
    <dbReference type="NCBI Taxonomy" id="1070528"/>
    <lineage>
        <taxon>unclassified sequences</taxon>
        <taxon>metagenomes</taxon>
        <taxon>organismal metagenomes</taxon>
    </lineage>
</organism>
<dbReference type="AlphaFoldDB" id="A0A6C0ARR7"/>
<sequence>MIISNLEKGAGFYSLFFFMVNHYLYAKKKNLQFKINSSNWLFKYDKGWEDYFKNIDMIKGNACNDICFGHNQQIDNFTITEYKNIIKELYLYNDNIKQLIEVTKEKLSLKNNYDSIFIRRGDKLSGESNYISTEKYIEVLLNKNPKCHTIFLQTDDYNCYLDLKNYITHNNLEINIITLAKETTKGGMIIFSCNKAGIEWAVNSHEINKNYISNVINNLRDSTSIDKLNNDEIFNHTLEMIIGIDIVLNSNISICEYSSNVSRFIKLAHNNSDNVYDVLNSDKDIDWNKTRCPSFELLF</sequence>
<name>A0A6C0ARR7_9ZZZZ</name>
<protein>
    <submittedName>
        <fullName evidence="1">Uncharacterized protein</fullName>
    </submittedName>
</protein>
<evidence type="ECO:0000313" key="1">
    <source>
        <dbReference type="EMBL" id="QHS81991.1"/>
    </source>
</evidence>
<accession>A0A6C0ARR7</accession>
<dbReference type="EMBL" id="MN740762">
    <property type="protein sequence ID" value="QHS81991.1"/>
    <property type="molecule type" value="Genomic_DNA"/>
</dbReference>